<evidence type="ECO:0000259" key="1">
    <source>
        <dbReference type="Pfam" id="PF13598"/>
    </source>
</evidence>
<evidence type="ECO:0000313" key="2">
    <source>
        <dbReference type="EMBL" id="RZS73020.1"/>
    </source>
</evidence>
<sequence>MIKPAHPVASGAGTAPMTAQPSTWTRSVWLVLLATFCTAGVHAQEQGSVTDGIHAITLSSGGVAEIQRRIPVDEQGRASMEVPLSQVNDILKSLLVKDSQGGLSSIALDGLSASEETFRSLPFSADDLSSIPRLAAALQGIPVQATSGGRSVEGTVLGVATEPADSGDDSRRQQEYLLSVLDSRGQVQSLKLGADSVLAVQDDKVRAQLQQVSQVMARQKLDDNRTLSLALKPGQARVIDLSYVVAAPVWKTSYRLQSDGGKQARLQGWAILENATGEDWKQVQVTLTSGAPVVLSQRLHEQYWNQRPDVPVMVGASDRPVVDNLAVRPFEAMATMGSPASASAKRRAAPPMPAPIAMEAMGSQADEAQAQESLSHVSFTLPGKVDASKGASLVLPLLDAPIPAEMLAIYRPGNLHPISGLELKNETKSTLPPGLVTVYDPQGAHAGDAELAGIPAGESRLLLFAEDRKVTVRTDSQPEEKIASVTLDNGVLTARHIDRQLTRYEIQGASDGSRTVLIEHPRLAGWTVSSPALAGQTAANYRLKADLAAGASKTVEVTAERAWAEQLALLNADTDTLLAWSGRVPDAATAARLKKLAEMRQQWHAAQAEEQEILAAREEAVANQGRIRENLAAVPADSTLGQRYAAMLSEQEDGIAGLDGKLADIRKQVLTLRDAFQSALRGA</sequence>
<dbReference type="InterPro" id="IPR037291">
    <property type="entry name" value="DUF4139"/>
</dbReference>
<proteinExistence type="predicted"/>
<evidence type="ECO:0000313" key="3">
    <source>
        <dbReference type="Proteomes" id="UP000292039"/>
    </source>
</evidence>
<dbReference type="Pfam" id="PF13598">
    <property type="entry name" value="DUF4139"/>
    <property type="match status" value="1"/>
</dbReference>
<protein>
    <submittedName>
        <fullName evidence="2">Uncharacterized protein DUF4139</fullName>
    </submittedName>
</protein>
<gene>
    <name evidence="2" type="ORF">EV679_0204</name>
</gene>
<reference evidence="2 3" key="1">
    <citation type="submission" date="2019-02" db="EMBL/GenBank/DDBJ databases">
        <title>Genomic Encyclopedia of Type Strains, Phase IV (KMG-IV): sequencing the most valuable type-strain genomes for metagenomic binning, comparative biology and taxonomic classification.</title>
        <authorList>
            <person name="Goeker M."/>
        </authorList>
    </citation>
    <scope>NUCLEOTIDE SEQUENCE [LARGE SCALE GENOMIC DNA]</scope>
    <source>
        <strain evidence="2 3">DSM 16618</strain>
    </source>
</reference>
<accession>A0A4Q7MY01</accession>
<name>A0A4Q7MY01_9BURK</name>
<dbReference type="Proteomes" id="UP000292039">
    <property type="component" value="Unassembled WGS sequence"/>
</dbReference>
<comment type="caution">
    <text evidence="2">The sequence shown here is derived from an EMBL/GenBank/DDBJ whole genome shotgun (WGS) entry which is preliminary data.</text>
</comment>
<feature type="domain" description="DUF4139" evidence="1">
    <location>
        <begin position="239"/>
        <end position="465"/>
    </location>
</feature>
<dbReference type="AlphaFoldDB" id="A0A4Q7MY01"/>
<dbReference type="EMBL" id="SGWZ01000001">
    <property type="protein sequence ID" value="RZS73020.1"/>
    <property type="molecule type" value="Genomic_DNA"/>
</dbReference>
<dbReference type="RefSeq" id="WP_130486329.1">
    <property type="nucleotide sequence ID" value="NZ_CBCSEB010000003.1"/>
</dbReference>
<organism evidence="2 3">
    <name type="scientific">Kerstersia gyiorum</name>
    <dbReference type="NCBI Taxonomy" id="206506"/>
    <lineage>
        <taxon>Bacteria</taxon>
        <taxon>Pseudomonadati</taxon>
        <taxon>Pseudomonadota</taxon>
        <taxon>Betaproteobacteria</taxon>
        <taxon>Burkholderiales</taxon>
        <taxon>Alcaligenaceae</taxon>
        <taxon>Kerstersia</taxon>
    </lineage>
</organism>